<proteinExistence type="predicted"/>
<accession>A0A481YS05</accession>
<keyword evidence="1" id="KW-0489">Methyltransferase</keyword>
<organism evidence="1">
    <name type="scientific">Iridovirus LCIVAC01</name>
    <dbReference type="NCBI Taxonomy" id="2506607"/>
    <lineage>
        <taxon>Viruses</taxon>
        <taxon>Varidnaviria</taxon>
        <taxon>Bamfordvirae</taxon>
        <taxon>Nucleocytoviricota</taxon>
        <taxon>Megaviricetes</taxon>
        <taxon>Pimascovirales</taxon>
        <taxon>Pimascovirales incertae sedis</taxon>
        <taxon>Iridoviridae</taxon>
    </lineage>
</organism>
<gene>
    <name evidence="1" type="ORF">LCIVAC01_00530</name>
</gene>
<dbReference type="GO" id="GO:0008168">
    <property type="term" value="F:methyltransferase activity"/>
    <property type="evidence" value="ECO:0007669"/>
    <property type="project" value="UniProtKB-KW"/>
</dbReference>
<evidence type="ECO:0000313" key="1">
    <source>
        <dbReference type="EMBL" id="QBK85244.1"/>
    </source>
</evidence>
<sequence>MESFTDEKLKEISESPTTELCRIMHKYGSDKSLGHHNYTKLYDNLFSERRNEKLTVLEIGIGSINPSIPSNMTGQSNYLPGASIRGWREYFPNAHIYCCDIDLDVLDIFENDDNIQSFYLDQTNPALVNDVFNKSDLKDIEFDIIIDDGLHNFPINYMVLEILYPKLKKGGYYIVEDIINYNKSIVMFNFSKYVTLPNPRNNVDNNLFIVKKTS</sequence>
<dbReference type="GO" id="GO:0032259">
    <property type="term" value="P:methylation"/>
    <property type="evidence" value="ECO:0007669"/>
    <property type="project" value="UniProtKB-KW"/>
</dbReference>
<dbReference type="EMBL" id="MK500310">
    <property type="protein sequence ID" value="QBK85244.1"/>
    <property type="molecule type" value="Genomic_DNA"/>
</dbReference>
<dbReference type="InterPro" id="IPR029063">
    <property type="entry name" value="SAM-dependent_MTases_sf"/>
</dbReference>
<reference evidence="1" key="1">
    <citation type="journal article" date="2019" name="MBio">
        <title>Virus Genomes from Deep Sea Sediments Expand the Ocean Megavirome and Support Independent Origins of Viral Gigantism.</title>
        <authorList>
            <person name="Backstrom D."/>
            <person name="Yutin N."/>
            <person name="Jorgensen S.L."/>
            <person name="Dharamshi J."/>
            <person name="Homa F."/>
            <person name="Zaremba-Niedwiedzka K."/>
            <person name="Spang A."/>
            <person name="Wolf Y.I."/>
            <person name="Koonin E.V."/>
            <person name="Ettema T.J."/>
        </authorList>
    </citation>
    <scope>NUCLEOTIDE SEQUENCE</scope>
</reference>
<name>A0A481YS05_9VIRU</name>
<dbReference type="SUPFAM" id="SSF53335">
    <property type="entry name" value="S-adenosyl-L-methionine-dependent methyltransferases"/>
    <property type="match status" value="1"/>
</dbReference>
<protein>
    <submittedName>
        <fullName evidence="1">Methyltransferase</fullName>
    </submittedName>
</protein>
<keyword evidence="1" id="KW-0808">Transferase</keyword>
<dbReference type="Gene3D" id="3.40.50.150">
    <property type="entry name" value="Vaccinia Virus protein VP39"/>
    <property type="match status" value="1"/>
</dbReference>